<evidence type="ECO:0000313" key="1">
    <source>
        <dbReference type="EMBL" id="SIR17650.1"/>
    </source>
</evidence>
<dbReference type="STRING" id="228959.SAMN05421797_107129"/>
<dbReference type="RefSeq" id="WP_076550032.1">
    <property type="nucleotide sequence ID" value="NZ_FTMA01000007.1"/>
</dbReference>
<proteinExistence type="predicted"/>
<name>A0A1N6YSS3_9FLAO</name>
<dbReference type="Proteomes" id="UP000186953">
    <property type="component" value="Unassembled WGS sequence"/>
</dbReference>
<gene>
    <name evidence="1" type="ORF">SAMN05421797_107129</name>
</gene>
<keyword evidence="2" id="KW-1185">Reference proteome</keyword>
<dbReference type="AlphaFoldDB" id="A0A1N6YSS3"/>
<reference evidence="2" key="1">
    <citation type="submission" date="2017-01" db="EMBL/GenBank/DDBJ databases">
        <authorList>
            <person name="Varghese N."/>
            <person name="Submissions S."/>
        </authorList>
    </citation>
    <scope>NUCLEOTIDE SEQUENCE [LARGE SCALE GENOMIC DNA]</scope>
    <source>
        <strain evidence="2">DSM 15366</strain>
    </source>
</reference>
<protein>
    <submittedName>
        <fullName evidence="1">Uncharacterized protein</fullName>
    </submittedName>
</protein>
<sequence>MIKKKKSNKVYSQEVIDTQHVFTKDAQVYIKDKDSNINSRKEVWSPINFKWVLIGKVQDCLVLE</sequence>
<accession>A0A1N6YSS3</accession>
<dbReference type="EMBL" id="FTMA01000007">
    <property type="protein sequence ID" value="SIR17650.1"/>
    <property type="molecule type" value="Genomic_DNA"/>
</dbReference>
<evidence type="ECO:0000313" key="2">
    <source>
        <dbReference type="Proteomes" id="UP000186953"/>
    </source>
</evidence>
<organism evidence="1 2">
    <name type="scientific">Maribacter ulvicola</name>
    <dbReference type="NCBI Taxonomy" id="228959"/>
    <lineage>
        <taxon>Bacteria</taxon>
        <taxon>Pseudomonadati</taxon>
        <taxon>Bacteroidota</taxon>
        <taxon>Flavobacteriia</taxon>
        <taxon>Flavobacteriales</taxon>
        <taxon>Flavobacteriaceae</taxon>
        <taxon>Maribacter</taxon>
    </lineage>
</organism>
<dbReference type="OrthoDB" id="1450030at2"/>